<sequence>MCSSMKLLILCFIALSSSVAKLHSPTSPLLNQLSNSPLKFRRLDNMITGTMLKVVLVLGCLLSLTLARPNHMRVARSDSSSSSESNERNQNGAGGITSAQWFQLILTILQQQTTAATTTAATTTATTPTTTLAKATVQHHYHNLFNQLSNSPLKFRRLDNMITGTMLKVVLVLGCLLSLTLARPNHMRVARSDSSSSSESNERNQNGAGGITSAQWFQIILTILQQQTTAATTTAATTTATTPTTTPAKATALLVLNNSENPTFRKMQTLGMKIVALAVIMMLVSSSLAKPAHVIEKRSSEENQRTSTTNTQSLLQLTQLLQLLQALRALIPAQ</sequence>
<feature type="transmembrane region" description="Helical" evidence="2">
    <location>
        <begin position="270"/>
        <end position="289"/>
    </location>
</feature>
<feature type="transmembrane region" description="Helical" evidence="2">
    <location>
        <begin position="46"/>
        <end position="67"/>
    </location>
</feature>
<keyword evidence="5" id="KW-1185">Reference proteome</keyword>
<organism evidence="4 5">
    <name type="scientific">Pleuronectes platessa</name>
    <name type="common">European plaice</name>
    <dbReference type="NCBI Taxonomy" id="8262"/>
    <lineage>
        <taxon>Eukaryota</taxon>
        <taxon>Metazoa</taxon>
        <taxon>Chordata</taxon>
        <taxon>Craniata</taxon>
        <taxon>Vertebrata</taxon>
        <taxon>Euteleostomi</taxon>
        <taxon>Actinopterygii</taxon>
        <taxon>Neopterygii</taxon>
        <taxon>Teleostei</taxon>
        <taxon>Neoteleostei</taxon>
        <taxon>Acanthomorphata</taxon>
        <taxon>Carangaria</taxon>
        <taxon>Pleuronectiformes</taxon>
        <taxon>Pleuronectoidei</taxon>
        <taxon>Pleuronectidae</taxon>
        <taxon>Pleuronectes</taxon>
    </lineage>
</organism>
<dbReference type="EMBL" id="CADEAL010001424">
    <property type="protein sequence ID" value="CAB1432312.1"/>
    <property type="molecule type" value="Genomic_DNA"/>
</dbReference>
<evidence type="ECO:0000313" key="4">
    <source>
        <dbReference type="EMBL" id="CAB1432312.1"/>
    </source>
</evidence>
<feature type="signal peptide" evidence="3">
    <location>
        <begin position="1"/>
        <end position="20"/>
    </location>
</feature>
<dbReference type="AlphaFoldDB" id="A0A9N7UL50"/>
<keyword evidence="3" id="KW-0732">Signal</keyword>
<keyword evidence="2" id="KW-0812">Transmembrane</keyword>
<feature type="chain" id="PRO_5040326159" evidence="3">
    <location>
        <begin position="21"/>
        <end position="334"/>
    </location>
</feature>
<gene>
    <name evidence="4" type="ORF">PLEPLA_LOCUS20372</name>
</gene>
<evidence type="ECO:0000256" key="2">
    <source>
        <dbReference type="SAM" id="Phobius"/>
    </source>
</evidence>
<evidence type="ECO:0000313" key="5">
    <source>
        <dbReference type="Proteomes" id="UP001153269"/>
    </source>
</evidence>
<dbReference type="Proteomes" id="UP001153269">
    <property type="component" value="Unassembled WGS sequence"/>
</dbReference>
<evidence type="ECO:0000256" key="3">
    <source>
        <dbReference type="SAM" id="SignalP"/>
    </source>
</evidence>
<feature type="region of interest" description="Disordered" evidence="1">
    <location>
        <begin position="187"/>
        <end position="208"/>
    </location>
</feature>
<name>A0A9N7UL50_PLEPL</name>
<protein>
    <submittedName>
        <fullName evidence="4">Uncharacterized protein</fullName>
    </submittedName>
</protein>
<keyword evidence="2" id="KW-1133">Transmembrane helix</keyword>
<evidence type="ECO:0000256" key="1">
    <source>
        <dbReference type="SAM" id="MobiDB-lite"/>
    </source>
</evidence>
<comment type="caution">
    <text evidence="4">The sequence shown here is derived from an EMBL/GenBank/DDBJ whole genome shotgun (WGS) entry which is preliminary data.</text>
</comment>
<reference evidence="4" key="1">
    <citation type="submission" date="2020-03" db="EMBL/GenBank/DDBJ databases">
        <authorList>
            <person name="Weist P."/>
        </authorList>
    </citation>
    <scope>NUCLEOTIDE SEQUENCE</scope>
</reference>
<accession>A0A9N7UL50</accession>
<feature type="transmembrane region" description="Helical" evidence="2">
    <location>
        <begin position="161"/>
        <end position="182"/>
    </location>
</feature>
<proteinExistence type="predicted"/>
<keyword evidence="2" id="KW-0472">Membrane</keyword>